<feature type="domain" description="Type II methyltransferase M.TaqI-like" evidence="1">
    <location>
        <begin position="4"/>
        <end position="86"/>
    </location>
</feature>
<reference evidence="3" key="1">
    <citation type="submission" date="2016-10" db="EMBL/GenBank/DDBJ databases">
        <authorList>
            <person name="Varghese N."/>
            <person name="Submissions S."/>
        </authorList>
    </citation>
    <scope>NUCLEOTIDE SEQUENCE [LARGE SCALE GENOMIC DNA]</scope>
    <source>
        <strain evidence="3">DSM 20632</strain>
    </source>
</reference>
<dbReference type="AlphaFoldDB" id="A0A1G9MUX7"/>
<name>A0A1G9MUX7_9CORY</name>
<dbReference type="GO" id="GO:0006304">
    <property type="term" value="P:DNA modification"/>
    <property type="evidence" value="ECO:0007669"/>
    <property type="project" value="InterPro"/>
</dbReference>
<dbReference type="STRING" id="38302.SAMN04488535_0757"/>
<dbReference type="Gene3D" id="3.40.50.150">
    <property type="entry name" value="Vaccinia Virus protein VP39"/>
    <property type="match status" value="1"/>
</dbReference>
<keyword evidence="2" id="KW-0808">Transferase</keyword>
<dbReference type="OrthoDB" id="9782445at2"/>
<evidence type="ECO:0000313" key="2">
    <source>
        <dbReference type="EMBL" id="SDL78029.1"/>
    </source>
</evidence>
<accession>A0A1G9MUX7</accession>
<dbReference type="Proteomes" id="UP000199350">
    <property type="component" value="Chromosome I"/>
</dbReference>
<proteinExistence type="predicted"/>
<dbReference type="InterPro" id="IPR002052">
    <property type="entry name" value="DNA_methylase_N6_adenine_CS"/>
</dbReference>
<dbReference type="Pfam" id="PF07669">
    <property type="entry name" value="Eco57I"/>
    <property type="match status" value="1"/>
</dbReference>
<keyword evidence="3" id="KW-1185">Reference proteome</keyword>
<dbReference type="REBASE" id="160830">
    <property type="entry name" value="Cmy20632ORF757P"/>
</dbReference>
<dbReference type="GO" id="GO:0009007">
    <property type="term" value="F:site-specific DNA-methyltransferase (adenine-specific) activity"/>
    <property type="evidence" value="ECO:0007669"/>
    <property type="project" value="UniProtKB-EC"/>
</dbReference>
<dbReference type="SUPFAM" id="SSF53335">
    <property type="entry name" value="S-adenosyl-L-methionine-dependent methyltransferases"/>
    <property type="match status" value="1"/>
</dbReference>
<dbReference type="InterPro" id="IPR029063">
    <property type="entry name" value="SAM-dependent_MTases_sf"/>
</dbReference>
<dbReference type="EMBL" id="LT629700">
    <property type="protein sequence ID" value="SDL78029.1"/>
    <property type="molecule type" value="Genomic_DNA"/>
</dbReference>
<gene>
    <name evidence="2" type="ORF">SAMN04488535_0757</name>
</gene>
<dbReference type="GO" id="GO:0003676">
    <property type="term" value="F:nucleic acid binding"/>
    <property type="evidence" value="ECO:0007669"/>
    <property type="project" value="InterPro"/>
</dbReference>
<dbReference type="PROSITE" id="PS00092">
    <property type="entry name" value="N6_MTASE"/>
    <property type="match status" value="1"/>
</dbReference>
<evidence type="ECO:0000313" key="3">
    <source>
        <dbReference type="Proteomes" id="UP000199350"/>
    </source>
</evidence>
<dbReference type="GO" id="GO:0032259">
    <property type="term" value="P:methylation"/>
    <property type="evidence" value="ECO:0007669"/>
    <property type="project" value="UniProtKB-KW"/>
</dbReference>
<protein>
    <submittedName>
        <fullName evidence="2">Eco57I restriction-modification methylase</fullName>
    </submittedName>
</protein>
<dbReference type="InterPro" id="IPR011639">
    <property type="entry name" value="MethylTrfase_TaqI-like_dom"/>
</dbReference>
<sequence length="347" mass="38332">MTVKKFDVVIGNPPYQQDGQGASTRSEPIYPAFMDAAYEVGDKVVLITPARFLSNSGQTKSIWNRKMLADKHLKVAIHTPDSSTLFPGTAIKGGIAVTYRDNEKEIGPIGTFLGSAEALRDVIEKVGATAENSLFEIVSSRALYRYSKLALSERPEIAAKQGKGTGNQVTPPSIEVLKEVVFFDEIPADGNEYVEVIGVVAGSRVTRWIRTDYLVTTPSLNKWKTIIARTNNTGAFGETLSSPFVGKPGLGHTDTFLSVGPFESKEEAEACLRYIKTKFSRALLSILKTTQDTPRGKWKYVPLQDFSSSSDIDWEGSIPEIDRQLYTKYGLSEEEIDFIEENVKPME</sequence>
<keyword evidence="2" id="KW-0489">Methyltransferase</keyword>
<organism evidence="2 3">
    <name type="scientific">Corynebacterium mycetoides</name>
    <dbReference type="NCBI Taxonomy" id="38302"/>
    <lineage>
        <taxon>Bacteria</taxon>
        <taxon>Bacillati</taxon>
        <taxon>Actinomycetota</taxon>
        <taxon>Actinomycetes</taxon>
        <taxon>Mycobacteriales</taxon>
        <taxon>Corynebacteriaceae</taxon>
        <taxon>Corynebacterium</taxon>
    </lineage>
</organism>
<dbReference type="RefSeq" id="WP_092148903.1">
    <property type="nucleotide sequence ID" value="NZ_LT629700.1"/>
</dbReference>
<evidence type="ECO:0000259" key="1">
    <source>
        <dbReference type="Pfam" id="PF07669"/>
    </source>
</evidence>